<dbReference type="Pfam" id="PF16573">
    <property type="entry name" value="CLP1_N"/>
    <property type="match status" value="1"/>
</dbReference>
<name>A0A0M9G0M8_LEPPY</name>
<proteinExistence type="predicted"/>
<dbReference type="Proteomes" id="UP000037923">
    <property type="component" value="Unassembled WGS sequence"/>
</dbReference>
<evidence type="ECO:0000256" key="1">
    <source>
        <dbReference type="ARBA" id="ARBA00022741"/>
    </source>
</evidence>
<dbReference type="GeneID" id="26905792"/>
<organism evidence="5 6">
    <name type="scientific">Leptomonas pyrrhocoris</name>
    <name type="common">Firebug parasite</name>
    <dbReference type="NCBI Taxonomy" id="157538"/>
    <lineage>
        <taxon>Eukaryota</taxon>
        <taxon>Discoba</taxon>
        <taxon>Euglenozoa</taxon>
        <taxon>Kinetoplastea</taxon>
        <taxon>Metakinetoplastina</taxon>
        <taxon>Trypanosomatida</taxon>
        <taxon>Trypanosomatidae</taxon>
        <taxon>Leishmaniinae</taxon>
        <taxon>Leptomonas</taxon>
    </lineage>
</organism>
<dbReference type="VEuPathDB" id="TriTrypDB:LpyrH10_10_2710"/>
<evidence type="ECO:0000259" key="3">
    <source>
        <dbReference type="Pfam" id="PF16573"/>
    </source>
</evidence>
<dbReference type="GO" id="GO:0051731">
    <property type="term" value="F:polynucleotide 5'-hydroxyl-kinase activity"/>
    <property type="evidence" value="ECO:0007669"/>
    <property type="project" value="InterPro"/>
</dbReference>
<dbReference type="PANTHER" id="PTHR12755">
    <property type="entry name" value="CLEAVAGE/POLYADENYLATION FACTOR IA SUBUNIT CLP1P"/>
    <property type="match status" value="1"/>
</dbReference>
<reference evidence="5 6" key="1">
    <citation type="submission" date="2015-07" db="EMBL/GenBank/DDBJ databases">
        <title>High-quality genome of monoxenous trypanosomatid Leptomonas pyrrhocoris.</title>
        <authorList>
            <person name="Flegontov P."/>
            <person name="Butenko A."/>
            <person name="Firsov S."/>
            <person name="Vlcek C."/>
            <person name="Logacheva M.D."/>
            <person name="Field M."/>
            <person name="Filatov D."/>
            <person name="Flegontova O."/>
            <person name="Gerasimov E."/>
            <person name="Jackson A.P."/>
            <person name="Kelly S."/>
            <person name="Opperdoes F."/>
            <person name="O'Reilly A."/>
            <person name="Votypka J."/>
            <person name="Yurchenko V."/>
            <person name="Lukes J."/>
        </authorList>
    </citation>
    <scope>NUCLEOTIDE SEQUENCE [LARGE SCALE GENOMIC DNA]</scope>
    <source>
        <strain evidence="5">H10</strain>
    </source>
</reference>
<dbReference type="InterPro" id="IPR032319">
    <property type="entry name" value="CLP1_P"/>
</dbReference>
<keyword evidence="1" id="KW-0547">Nucleotide-binding</keyword>
<dbReference type="RefSeq" id="XP_015658185.1">
    <property type="nucleotide sequence ID" value="XM_015803543.1"/>
</dbReference>
<evidence type="ECO:0000313" key="5">
    <source>
        <dbReference type="EMBL" id="KPA79746.1"/>
    </source>
</evidence>
<feature type="domain" description="Clp1 P-loop" evidence="4">
    <location>
        <begin position="137"/>
        <end position="293"/>
    </location>
</feature>
<evidence type="ECO:0000256" key="2">
    <source>
        <dbReference type="ARBA" id="ARBA00022840"/>
    </source>
</evidence>
<dbReference type="GO" id="GO:0006388">
    <property type="term" value="P:tRNA splicing, via endonucleolytic cleavage and ligation"/>
    <property type="evidence" value="ECO:0007669"/>
    <property type="project" value="TreeGrafter"/>
</dbReference>
<dbReference type="GO" id="GO:0005634">
    <property type="term" value="C:nucleus"/>
    <property type="evidence" value="ECO:0007669"/>
    <property type="project" value="TreeGrafter"/>
</dbReference>
<protein>
    <submittedName>
        <fullName evidence="5">Uncharacterized protein</fullName>
    </submittedName>
</protein>
<dbReference type="InterPro" id="IPR045116">
    <property type="entry name" value="Clp1/Grc3"/>
</dbReference>
<dbReference type="Gene3D" id="3.40.50.300">
    <property type="entry name" value="P-loop containing nucleotide triphosphate hydrolases"/>
    <property type="match status" value="1"/>
</dbReference>
<dbReference type="PANTHER" id="PTHR12755:SF4">
    <property type="entry name" value="POLYRIBONUCLEOTIDE 5'-HYDROXYL-KINASE CLP1 P-LOOP DOMAIN-CONTAINING PROTEIN"/>
    <property type="match status" value="1"/>
</dbReference>
<accession>A0A0M9G0M8</accession>
<feature type="domain" description="Clp1 N-terminal" evidence="3">
    <location>
        <begin position="48"/>
        <end position="121"/>
    </location>
</feature>
<keyword evidence="6" id="KW-1185">Reference proteome</keyword>
<dbReference type="GO" id="GO:0005524">
    <property type="term" value="F:ATP binding"/>
    <property type="evidence" value="ECO:0007669"/>
    <property type="project" value="UniProtKB-KW"/>
</dbReference>
<dbReference type="EMBL" id="LGTL01000010">
    <property type="protein sequence ID" value="KPA79746.1"/>
    <property type="molecule type" value="Genomic_DNA"/>
</dbReference>
<dbReference type="OrthoDB" id="258143at2759"/>
<dbReference type="InterPro" id="IPR027417">
    <property type="entry name" value="P-loop_NTPase"/>
</dbReference>
<evidence type="ECO:0000259" key="4">
    <source>
        <dbReference type="Pfam" id="PF16575"/>
    </source>
</evidence>
<evidence type="ECO:0000313" key="6">
    <source>
        <dbReference type="Proteomes" id="UP000037923"/>
    </source>
</evidence>
<sequence>MNETAARNEGGVKSLIITIPTDGELIIMVPLHEPKCSSSIKLEPSTGLTDSRVDVAGSPLIADISYYFLPGATLNVFAWSSCAVKIEGSEQLLCGIIRSFTKSITRPVVEYHCVLHTQRVAAQQSQSMGPVTLVCGGHLSGKAAVVRSLVNYAARAGWKPLLVDMDPSVYQMIGLPGSIGAAIVDYPVPLDEVMALSLVSTTFFVGSTEVQKTDKLGEASMSAAYVHFTKQLLTCVRERLSTHVNDLYGCSGAIVLLPEVHGSSGMSFVSEVIQQYDVSSVLCLGDDDLFHSLYLRHDRGHANQPDFVKVDRISHNFSVIPPANPDVLMPIKYSEHFFGAGAVGLHPSQWSKPFNNIDVLLLKEEKGQVVLSAVPKDELLGVVGCIGALYLSKSVSALQSSPVVYARVEKVDPEGIHFLTSTHYTFPSEKLVLLVGNVRWITST</sequence>
<dbReference type="CDD" id="cd01983">
    <property type="entry name" value="SIMIBI"/>
    <property type="match status" value="1"/>
</dbReference>
<dbReference type="Pfam" id="PF16575">
    <property type="entry name" value="CLP1_P"/>
    <property type="match status" value="1"/>
</dbReference>
<gene>
    <name evidence="5" type="ORF">ABB37_05502</name>
</gene>
<comment type="caution">
    <text evidence="5">The sequence shown here is derived from an EMBL/GenBank/DDBJ whole genome shotgun (WGS) entry which is preliminary data.</text>
</comment>
<dbReference type="OMA" id="VEYHCII"/>
<dbReference type="InterPro" id="IPR032324">
    <property type="entry name" value="Clp1_N"/>
</dbReference>
<keyword evidence="2" id="KW-0067">ATP-binding</keyword>
<dbReference type="AlphaFoldDB" id="A0A0M9G0M8"/>